<comment type="caution">
    <text evidence="1">The sequence shown here is derived from an EMBL/GenBank/DDBJ whole genome shotgun (WGS) entry which is preliminary data.</text>
</comment>
<keyword evidence="2" id="KW-1185">Reference proteome</keyword>
<dbReference type="RefSeq" id="WP_182666970.1">
    <property type="nucleotide sequence ID" value="NZ_VKHS01000932.1"/>
</dbReference>
<protein>
    <submittedName>
        <fullName evidence="1">WYL domain-containing protein</fullName>
    </submittedName>
</protein>
<reference evidence="2" key="1">
    <citation type="submission" date="2019-10" db="EMBL/GenBank/DDBJ databases">
        <title>Streptomyces sp. nov., a novel actinobacterium isolated from alkaline environment.</title>
        <authorList>
            <person name="Golinska P."/>
        </authorList>
    </citation>
    <scope>NUCLEOTIDE SEQUENCE [LARGE SCALE GENOMIC DNA]</scope>
    <source>
        <strain evidence="2">DSM 42108</strain>
    </source>
</reference>
<evidence type="ECO:0000313" key="2">
    <source>
        <dbReference type="Proteomes" id="UP000530234"/>
    </source>
</evidence>
<organism evidence="1 2">
    <name type="scientific">Streptomyces calidiresistens</name>
    <dbReference type="NCBI Taxonomy" id="1485586"/>
    <lineage>
        <taxon>Bacteria</taxon>
        <taxon>Bacillati</taxon>
        <taxon>Actinomycetota</taxon>
        <taxon>Actinomycetes</taxon>
        <taxon>Kitasatosporales</taxon>
        <taxon>Streptomycetaceae</taxon>
        <taxon>Streptomyces</taxon>
    </lineage>
</organism>
<sequence>MRLTNHQDTDRTVADLYRAIDRRIPVTLTYLKEEKVRVIAVNGAGVATVRKSHKTGRLLETVRTIEPYEIATTKAGDITVKALDRETGEGRTWRLDRISAYTLHRTTTYALPSPLDEEAPVGADASPAITAALRVAHRRGGRVTAPAPVVTDLVDRDLARPDGAGGHVLTEVGASVAAGLPSADRPPTFHTVEELTDWEIAREDRAEDLRRDLERADALADAA</sequence>
<proteinExistence type="predicted"/>
<dbReference type="AlphaFoldDB" id="A0A7W3T7V5"/>
<dbReference type="Proteomes" id="UP000530234">
    <property type="component" value="Unassembled WGS sequence"/>
</dbReference>
<dbReference type="PROSITE" id="PS52050">
    <property type="entry name" value="WYL"/>
    <property type="match status" value="1"/>
</dbReference>
<evidence type="ECO:0000313" key="1">
    <source>
        <dbReference type="EMBL" id="MBB0232438.1"/>
    </source>
</evidence>
<dbReference type="EMBL" id="VKHS01000932">
    <property type="protein sequence ID" value="MBB0232438.1"/>
    <property type="molecule type" value="Genomic_DNA"/>
</dbReference>
<name>A0A7W3T7V5_9ACTN</name>
<gene>
    <name evidence="1" type="ORF">FOE67_23825</name>
</gene>
<accession>A0A7W3T7V5</accession>